<dbReference type="GeneID" id="25977321"/>
<evidence type="ECO:0000256" key="3">
    <source>
        <dbReference type="ARBA" id="ARBA00020629"/>
    </source>
</evidence>
<dbReference type="Pfam" id="PF10018">
    <property type="entry name" value="Med4"/>
    <property type="match status" value="1"/>
</dbReference>
<dbReference type="STRING" id="655863.F0X890"/>
<protein>
    <recommendedName>
        <fullName evidence="3 8">Mediator of RNA polymerase II transcription subunit 4</fullName>
    </recommendedName>
    <alternativeName>
        <fullName evidence="7 8">Mediator complex subunit 4</fullName>
    </alternativeName>
</protein>
<comment type="subcellular location">
    <subcellularLocation>
        <location evidence="1 8">Nucleus</location>
    </subcellularLocation>
</comment>
<feature type="compositionally biased region" description="Low complexity" evidence="9">
    <location>
        <begin position="335"/>
        <end position="344"/>
    </location>
</feature>
<evidence type="ECO:0000256" key="2">
    <source>
        <dbReference type="ARBA" id="ARBA00009626"/>
    </source>
</evidence>
<evidence type="ECO:0000256" key="9">
    <source>
        <dbReference type="SAM" id="MobiDB-lite"/>
    </source>
</evidence>
<keyword evidence="4 8" id="KW-0805">Transcription regulation</keyword>
<feature type="compositionally biased region" description="Basic and acidic residues" evidence="9">
    <location>
        <begin position="316"/>
        <end position="334"/>
    </location>
</feature>
<evidence type="ECO:0000256" key="8">
    <source>
        <dbReference type="RuleBase" id="RU364141"/>
    </source>
</evidence>
<name>F0X890_GROCL</name>
<evidence type="ECO:0000256" key="6">
    <source>
        <dbReference type="ARBA" id="ARBA00023242"/>
    </source>
</evidence>
<dbReference type="InParanoid" id="F0X890"/>
<evidence type="ECO:0000256" key="4">
    <source>
        <dbReference type="ARBA" id="ARBA00023015"/>
    </source>
</evidence>
<evidence type="ECO:0000313" key="10">
    <source>
        <dbReference type="EMBL" id="EFX06073.1"/>
    </source>
</evidence>
<feature type="compositionally biased region" description="Low complexity" evidence="9">
    <location>
        <begin position="359"/>
        <end position="372"/>
    </location>
</feature>
<keyword evidence="6 8" id="KW-0539">Nucleus</keyword>
<comment type="subunit">
    <text evidence="8">Component of the Mediator complex.</text>
</comment>
<dbReference type="GO" id="GO:0003712">
    <property type="term" value="F:transcription coregulator activity"/>
    <property type="evidence" value="ECO:0007669"/>
    <property type="project" value="InterPro"/>
</dbReference>
<feature type="compositionally biased region" description="Gly residues" evidence="9">
    <location>
        <begin position="345"/>
        <end position="358"/>
    </location>
</feature>
<dbReference type="eggNOG" id="ENOG502SCD7">
    <property type="taxonomic scope" value="Eukaryota"/>
</dbReference>
<dbReference type="EMBL" id="GL629735">
    <property type="protein sequence ID" value="EFX06073.1"/>
    <property type="molecule type" value="Genomic_DNA"/>
</dbReference>
<proteinExistence type="inferred from homology"/>
<dbReference type="HOGENOM" id="CLU_057381_1_0_1"/>
<dbReference type="OrthoDB" id="1929813at2759"/>
<keyword evidence="8" id="KW-0010">Activator</keyword>
<accession>F0X890</accession>
<organism evidence="11">
    <name type="scientific">Grosmannia clavigera (strain kw1407 / UAMH 11150)</name>
    <name type="common">Blue stain fungus</name>
    <name type="synonym">Graphiocladiella clavigera</name>
    <dbReference type="NCBI Taxonomy" id="655863"/>
    <lineage>
        <taxon>Eukaryota</taxon>
        <taxon>Fungi</taxon>
        <taxon>Dikarya</taxon>
        <taxon>Ascomycota</taxon>
        <taxon>Pezizomycotina</taxon>
        <taxon>Sordariomycetes</taxon>
        <taxon>Sordariomycetidae</taxon>
        <taxon>Ophiostomatales</taxon>
        <taxon>Ophiostomataceae</taxon>
        <taxon>Leptographium</taxon>
    </lineage>
</organism>
<dbReference type="GO" id="GO:0016592">
    <property type="term" value="C:mediator complex"/>
    <property type="evidence" value="ECO:0007669"/>
    <property type="project" value="InterPro"/>
</dbReference>
<dbReference type="InterPro" id="IPR019258">
    <property type="entry name" value="Mediator_Med4"/>
</dbReference>
<dbReference type="AlphaFoldDB" id="F0X890"/>
<evidence type="ECO:0000313" key="11">
    <source>
        <dbReference type="Proteomes" id="UP000007796"/>
    </source>
</evidence>
<gene>
    <name evidence="8" type="primary">MED4</name>
    <name evidence="10" type="ORF">CMQ_4142</name>
</gene>
<dbReference type="RefSeq" id="XP_014175555.1">
    <property type="nucleotide sequence ID" value="XM_014320080.1"/>
</dbReference>
<evidence type="ECO:0000256" key="1">
    <source>
        <dbReference type="ARBA" id="ARBA00004123"/>
    </source>
</evidence>
<feature type="region of interest" description="Disordered" evidence="9">
    <location>
        <begin position="299"/>
        <end position="383"/>
    </location>
</feature>
<evidence type="ECO:0000256" key="7">
    <source>
        <dbReference type="ARBA" id="ARBA00031257"/>
    </source>
</evidence>
<reference evidence="10 11" key="1">
    <citation type="journal article" date="2011" name="Proc. Natl. Acad. Sci. U.S.A.">
        <title>Genome and transcriptome analyses of the mountain pine beetle-fungal symbiont Grosmannia clavigera, a lodgepole pine pathogen.</title>
        <authorList>
            <person name="DiGuistini S."/>
            <person name="Wang Y."/>
            <person name="Liao N.Y."/>
            <person name="Taylor G."/>
            <person name="Tanguay P."/>
            <person name="Feau N."/>
            <person name="Henrissat B."/>
            <person name="Chan S.K."/>
            <person name="Hesse-Orce U."/>
            <person name="Alamouti S.M."/>
            <person name="Tsui C.K.M."/>
            <person name="Docking R.T."/>
            <person name="Levasseur A."/>
            <person name="Haridas S."/>
            <person name="Robertson G."/>
            <person name="Birol I."/>
            <person name="Holt R.A."/>
            <person name="Marra M.A."/>
            <person name="Hamelin R.C."/>
            <person name="Hirst M."/>
            <person name="Jones S.J.M."/>
            <person name="Bohlmann J."/>
            <person name="Breuil C."/>
        </authorList>
    </citation>
    <scope>NUCLEOTIDE SEQUENCE [LARGE SCALE GENOMIC DNA]</scope>
    <source>
        <strain evidence="11">kw1407 / UAMH 11150</strain>
    </source>
</reference>
<evidence type="ECO:0000256" key="5">
    <source>
        <dbReference type="ARBA" id="ARBA00023163"/>
    </source>
</evidence>
<comment type="function">
    <text evidence="8">Component of the Mediator complex, a coactivator involved in the regulated transcription of nearly all RNA polymerase II-dependent genes. Mediator functions as a bridge to convey information from gene-specific regulatory proteins to the basal RNA polymerase II transcription machinery. Mediator is recruited to promoters by direct interactions with regulatory proteins and serves as a scaffold for the assembly of a functional preinitiation complex with RNA polymerase II and the general transcription factors.</text>
</comment>
<keyword evidence="5 8" id="KW-0804">Transcription</keyword>
<keyword evidence="11" id="KW-1185">Reference proteome</keyword>
<dbReference type="GO" id="GO:0006357">
    <property type="term" value="P:regulation of transcription by RNA polymerase II"/>
    <property type="evidence" value="ECO:0007669"/>
    <property type="project" value="InterPro"/>
</dbReference>
<comment type="similarity">
    <text evidence="2 8">Belongs to the Mediator complex subunit 4 family.</text>
</comment>
<dbReference type="Proteomes" id="UP000007796">
    <property type="component" value="Unassembled WGS sequence"/>
</dbReference>
<sequence length="383" mass="40002">MDRFIDARLDRVEKALATVIDSISKYNPSPALAEDLLAADRELSGGLEELQRHQQNHARILGLRADVAALDAQIKSTLLTLAASRRDMLATPATVFPGDDPTTSRGKKTRTYDFTYDQLMSYARRISRNTAPAPGQTDGTEFFSTFGGFGVGAGGGGGAATNADTTGATTAANTPATTTPGLFNGVGTEAADTPGGAAGLGETATTKVAGTPAGITAATATTAAATPVPFTSIVPPTNVPDVLPADFQQYVAPAAGTIFFPWPMPELMMHGGLRTLQSLTDQISKAGEPQPRIRFVSLQEQEEQERQQASWEAEEREAREQREAREEEQRRMAHEAAVAAAAGSSRGGGGDGSDGGAAGQPRRPAPAAAPAQFASTLDMEDDD</sequence>